<gene>
    <name evidence="5" type="primary">acm</name>
    <name evidence="5" type="ORF">CI610_00574</name>
</gene>
<feature type="transmembrane region" description="Helical" evidence="4">
    <location>
        <begin position="12"/>
        <end position="32"/>
    </location>
</feature>
<keyword evidence="2 5" id="KW-0378">Hydrolase</keyword>
<dbReference type="EC" id="3.2.1.17" evidence="5"/>
<dbReference type="AlphaFoldDB" id="A0A2H9TB73"/>
<accession>A0A2H9TB73</accession>
<dbReference type="PANTHER" id="PTHR34135:SF2">
    <property type="entry name" value="LYSOZYME"/>
    <property type="match status" value="1"/>
</dbReference>
<protein>
    <submittedName>
        <fullName evidence="5">Lysozyme M1</fullName>
        <ecNumber evidence="5">3.2.1.17</ecNumber>
    </submittedName>
</protein>
<keyword evidence="4" id="KW-0472">Membrane</keyword>
<dbReference type="InterPro" id="IPR018077">
    <property type="entry name" value="Glyco_hydro_fam25_subgr"/>
</dbReference>
<name>A0A2H9TB73_9ZZZZ</name>
<dbReference type="GO" id="GO:0016998">
    <property type="term" value="P:cell wall macromolecule catabolic process"/>
    <property type="evidence" value="ECO:0007669"/>
    <property type="project" value="InterPro"/>
</dbReference>
<organism evidence="5">
    <name type="scientific">invertebrate metagenome</name>
    <dbReference type="NCBI Taxonomy" id="1711999"/>
    <lineage>
        <taxon>unclassified sequences</taxon>
        <taxon>metagenomes</taxon>
        <taxon>organismal metagenomes</taxon>
    </lineage>
</organism>
<dbReference type="Gene3D" id="3.20.20.80">
    <property type="entry name" value="Glycosidases"/>
    <property type="match status" value="1"/>
</dbReference>
<keyword evidence="4" id="KW-1133">Transmembrane helix</keyword>
<dbReference type="PANTHER" id="PTHR34135">
    <property type="entry name" value="LYSOZYME"/>
    <property type="match status" value="1"/>
</dbReference>
<dbReference type="InterPro" id="IPR017853">
    <property type="entry name" value="GH"/>
</dbReference>
<evidence type="ECO:0000256" key="3">
    <source>
        <dbReference type="ARBA" id="ARBA00023295"/>
    </source>
</evidence>
<dbReference type="GO" id="GO:0003796">
    <property type="term" value="F:lysozyme activity"/>
    <property type="evidence" value="ECO:0007669"/>
    <property type="project" value="UniProtKB-EC"/>
</dbReference>
<keyword evidence="4" id="KW-0812">Transmembrane</keyword>
<proteinExistence type="inferred from homology"/>
<dbReference type="EMBL" id="NSIT01000017">
    <property type="protein sequence ID" value="PJE80439.1"/>
    <property type="molecule type" value="Genomic_DNA"/>
</dbReference>
<dbReference type="GO" id="GO:0009253">
    <property type="term" value="P:peptidoglycan catabolic process"/>
    <property type="evidence" value="ECO:0007669"/>
    <property type="project" value="InterPro"/>
</dbReference>
<evidence type="ECO:0000256" key="4">
    <source>
        <dbReference type="SAM" id="Phobius"/>
    </source>
</evidence>
<dbReference type="Pfam" id="PF01183">
    <property type="entry name" value="Glyco_hydro_25"/>
    <property type="match status" value="1"/>
</dbReference>
<dbReference type="GO" id="GO:0016052">
    <property type="term" value="P:carbohydrate catabolic process"/>
    <property type="evidence" value="ECO:0007669"/>
    <property type="project" value="TreeGrafter"/>
</dbReference>
<evidence type="ECO:0000256" key="2">
    <source>
        <dbReference type="ARBA" id="ARBA00022801"/>
    </source>
</evidence>
<keyword evidence="3 5" id="KW-0326">Glycosidase</keyword>
<reference evidence="5" key="1">
    <citation type="journal article" date="2017" name="Appl. Environ. Microbiol.">
        <title>Molecular characterization of an Endozoicomonas-like organism causing infection in king scallop Pecten maximus L.</title>
        <authorList>
            <person name="Cano I."/>
            <person name="van Aerle R."/>
            <person name="Ross S."/>
            <person name="Verner-Jeffreys D.W."/>
            <person name="Paley R.K."/>
            <person name="Rimmer G."/>
            <person name="Ryder D."/>
            <person name="Hooper P."/>
            <person name="Stone D."/>
            <person name="Feist S.W."/>
        </authorList>
    </citation>
    <scope>NUCLEOTIDE SEQUENCE</scope>
</reference>
<comment type="caution">
    <text evidence="5">The sequence shown here is derived from an EMBL/GenBank/DDBJ whole genome shotgun (WGS) entry which is preliminary data.</text>
</comment>
<dbReference type="SUPFAM" id="SSF51445">
    <property type="entry name" value="(Trans)glycosidases"/>
    <property type="match status" value="1"/>
</dbReference>
<dbReference type="PROSITE" id="PS51904">
    <property type="entry name" value="GLYCOSYL_HYDROL_F25_2"/>
    <property type="match status" value="1"/>
</dbReference>
<dbReference type="InterPro" id="IPR002053">
    <property type="entry name" value="Glyco_hydro_25"/>
</dbReference>
<sequence length="258" mass="29609">MLLSYKRKLTFIFDGIVIIFLLMLLGISYSFLQKNNQDPEVLLIKDKSGENSVTGVDVSHYQGKVRWQQVAKNHEFAFLKATQGTVYTDPRFHSNVRDIVKTSLLFSAYHFFDPDKEAKSQANHFIKTVKDYQLLMPPVLDIEVAPVKGNKEGKQFLASVILWLQYVKSATGCQPIIYTNRVFWEKYLSPALSDYSALDTSLVWISDYTKHPSSIGDVPWSFWQYTDRGIVSGISGRVDINRYRYNEQVLQQLGSCLL</sequence>
<comment type="similarity">
    <text evidence="1">Belongs to the glycosyl hydrolase 25 family.</text>
</comment>
<evidence type="ECO:0000256" key="1">
    <source>
        <dbReference type="ARBA" id="ARBA00010646"/>
    </source>
</evidence>
<dbReference type="SMART" id="SM00641">
    <property type="entry name" value="Glyco_25"/>
    <property type="match status" value="1"/>
</dbReference>
<evidence type="ECO:0000313" key="5">
    <source>
        <dbReference type="EMBL" id="PJE80439.1"/>
    </source>
</evidence>